<dbReference type="GO" id="GO:0042781">
    <property type="term" value="F:3'-tRNA processing endoribonuclease activity"/>
    <property type="evidence" value="ECO:0007669"/>
    <property type="project" value="TreeGrafter"/>
</dbReference>
<evidence type="ECO:0000313" key="6">
    <source>
        <dbReference type="EMBL" id="GIO40502.1"/>
    </source>
</evidence>
<proteinExistence type="predicted"/>
<comment type="catalytic activity">
    <reaction evidence="4">
        <text>3',5'-cyclic UMP + H2O = UMP + H(+)</text>
        <dbReference type="Rhea" id="RHEA:70575"/>
        <dbReference type="ChEBI" id="CHEBI:15377"/>
        <dbReference type="ChEBI" id="CHEBI:15378"/>
        <dbReference type="ChEBI" id="CHEBI:57865"/>
        <dbReference type="ChEBI" id="CHEBI:184387"/>
    </reaction>
    <physiologicalReaction direction="left-to-right" evidence="4">
        <dbReference type="Rhea" id="RHEA:70576"/>
    </physiologicalReaction>
</comment>
<dbReference type="AlphaFoldDB" id="A0A919XWT1"/>
<dbReference type="CDD" id="cd07716">
    <property type="entry name" value="RNaseZ_short-form-like_MBL-fold"/>
    <property type="match status" value="1"/>
</dbReference>
<comment type="caution">
    <text evidence="6">The sequence shown here is derived from an EMBL/GenBank/DDBJ whole genome shotgun (WGS) entry which is preliminary data.</text>
</comment>
<dbReference type="SMART" id="SM00849">
    <property type="entry name" value="Lactamase_B"/>
    <property type="match status" value="1"/>
</dbReference>
<dbReference type="EMBL" id="BORS01000001">
    <property type="protein sequence ID" value="GIO40502.1"/>
    <property type="molecule type" value="Genomic_DNA"/>
</dbReference>
<comment type="function">
    <text evidence="3">Counteracts the endogenous Pycsar antiviral defense system. Phosphodiesterase that enables metal-dependent hydrolysis of host cyclic nucleotide Pycsar defense signals such as cCMP and cUMP.</text>
</comment>
<keyword evidence="1" id="KW-0862">Zinc</keyword>
<dbReference type="RefSeq" id="WP_301624301.1">
    <property type="nucleotide sequence ID" value="NZ_BORS01000001.1"/>
</dbReference>
<dbReference type="Gene3D" id="3.60.15.10">
    <property type="entry name" value="Ribonuclease Z/Hydroxyacylglutathione hydrolase-like"/>
    <property type="match status" value="1"/>
</dbReference>
<reference evidence="6" key="1">
    <citation type="submission" date="2021-03" db="EMBL/GenBank/DDBJ databases">
        <title>Antimicrobial resistance genes in bacteria isolated from Japanese honey, and their potential for conferring macrolide and lincosamide resistance in the American foulbrood pathogen Paenibacillus larvae.</title>
        <authorList>
            <person name="Okamoto M."/>
            <person name="Kumagai M."/>
            <person name="Kanamori H."/>
            <person name="Takamatsu D."/>
        </authorList>
    </citation>
    <scope>NUCLEOTIDE SEQUENCE</scope>
    <source>
        <strain evidence="6">J41TS4</strain>
    </source>
</reference>
<dbReference type="Pfam" id="PF12706">
    <property type="entry name" value="Lactamase_B_2"/>
    <property type="match status" value="1"/>
</dbReference>
<evidence type="ECO:0000256" key="3">
    <source>
        <dbReference type="ARBA" id="ARBA00034301"/>
    </source>
</evidence>
<accession>A0A919XWT1</accession>
<keyword evidence="7" id="KW-1185">Reference proteome</keyword>
<dbReference type="PANTHER" id="PTHR46018">
    <property type="entry name" value="ZINC PHOSPHODIESTERASE ELAC PROTEIN 1"/>
    <property type="match status" value="1"/>
</dbReference>
<name>A0A919XWT1_9BACL</name>
<evidence type="ECO:0000256" key="4">
    <source>
        <dbReference type="ARBA" id="ARBA00048505"/>
    </source>
</evidence>
<protein>
    <recommendedName>
        <fullName evidence="5">Metallo-beta-lactamase domain-containing protein</fullName>
    </recommendedName>
</protein>
<dbReference type="InterPro" id="IPR001279">
    <property type="entry name" value="Metallo-B-lactamas"/>
</dbReference>
<evidence type="ECO:0000256" key="1">
    <source>
        <dbReference type="ARBA" id="ARBA00022833"/>
    </source>
</evidence>
<comment type="catalytic activity">
    <reaction evidence="2">
        <text>3',5'-cyclic CMP + H2O = CMP + H(+)</text>
        <dbReference type="Rhea" id="RHEA:72675"/>
        <dbReference type="ChEBI" id="CHEBI:15377"/>
        <dbReference type="ChEBI" id="CHEBI:15378"/>
        <dbReference type="ChEBI" id="CHEBI:58003"/>
        <dbReference type="ChEBI" id="CHEBI:60377"/>
    </reaction>
    <physiologicalReaction direction="left-to-right" evidence="2">
        <dbReference type="Rhea" id="RHEA:72676"/>
    </physiologicalReaction>
</comment>
<evidence type="ECO:0000256" key="2">
    <source>
        <dbReference type="ARBA" id="ARBA00034221"/>
    </source>
</evidence>
<sequence length="243" mass="27106">MQCRVIGMWGGFPKQNGPTSGYLIEHQGFTVMLDCGSGVLVKAQDYIDLNKIDHVVLSHYHYDHNADIGAYLYSRLVNTQIGRADTVLNIYGPESESFRKEVEGMLGSRFNSFDDTTSLTLGPFLFEFKKNAHTVEAYAMKITCEDKVMVYTSDTLFTEDLISFAQGADLLIAECSLYHGTDGSRMGHMTSREAGILAHHSQAKKVLLTHLPHYGNLQDLLEDAKQQGNRNVHLAEPGMLIEL</sequence>
<evidence type="ECO:0000259" key="5">
    <source>
        <dbReference type="SMART" id="SM00849"/>
    </source>
</evidence>
<dbReference type="SUPFAM" id="SSF56281">
    <property type="entry name" value="Metallo-hydrolase/oxidoreductase"/>
    <property type="match status" value="1"/>
</dbReference>
<dbReference type="InterPro" id="IPR036866">
    <property type="entry name" value="RibonucZ/Hydroxyglut_hydro"/>
</dbReference>
<dbReference type="Proteomes" id="UP000678895">
    <property type="component" value="Unassembled WGS sequence"/>
</dbReference>
<dbReference type="PANTHER" id="PTHR46018:SF4">
    <property type="entry name" value="METALLO-HYDROLASE YHFI-RELATED"/>
    <property type="match status" value="1"/>
</dbReference>
<organism evidence="6 7">
    <name type="scientific">Paenibacillus apis</name>
    <dbReference type="NCBI Taxonomy" id="1792174"/>
    <lineage>
        <taxon>Bacteria</taxon>
        <taxon>Bacillati</taxon>
        <taxon>Bacillota</taxon>
        <taxon>Bacilli</taxon>
        <taxon>Bacillales</taxon>
        <taxon>Paenibacillaceae</taxon>
        <taxon>Paenibacillus</taxon>
    </lineage>
</organism>
<feature type="domain" description="Metallo-beta-lactamase" evidence="5">
    <location>
        <begin position="18"/>
        <end position="210"/>
    </location>
</feature>
<evidence type="ECO:0000313" key="7">
    <source>
        <dbReference type="Proteomes" id="UP000678895"/>
    </source>
</evidence>
<gene>
    <name evidence="6" type="ORF">J41TS4_02600</name>
</gene>